<keyword evidence="1" id="KW-0472">Membrane</keyword>
<evidence type="ECO:0000256" key="1">
    <source>
        <dbReference type="SAM" id="Phobius"/>
    </source>
</evidence>
<accession>A0A1X7TVI9</accession>
<dbReference type="AlphaFoldDB" id="A0A1X7TVI9"/>
<keyword evidence="1" id="KW-1133">Transmembrane helix</keyword>
<dbReference type="InParanoid" id="A0A1X7TVI9"/>
<name>A0A1X7TVI9_AMPQE</name>
<dbReference type="EnsemblMetazoa" id="Aqu2.1.19307_001">
    <property type="protein sequence ID" value="Aqu2.1.19307_001"/>
    <property type="gene ID" value="Aqu2.1.19307"/>
</dbReference>
<evidence type="ECO:0000313" key="2">
    <source>
        <dbReference type="EnsemblMetazoa" id="Aqu2.1.19307_001"/>
    </source>
</evidence>
<sequence>MGMVATYKLKCQEKAGLADVFIHPEIGKVTTNPVEASKNVLVRYRSKNWNLARLHYHVSTNIGLIQGCMASFLQSVVLSTTIFLTSLSGCAFLLLRIFHPSWRS</sequence>
<proteinExistence type="predicted"/>
<protein>
    <submittedName>
        <fullName evidence="2">Uncharacterized protein</fullName>
    </submittedName>
</protein>
<keyword evidence="1" id="KW-0812">Transmembrane</keyword>
<organism evidence="2">
    <name type="scientific">Amphimedon queenslandica</name>
    <name type="common">Sponge</name>
    <dbReference type="NCBI Taxonomy" id="400682"/>
    <lineage>
        <taxon>Eukaryota</taxon>
        <taxon>Metazoa</taxon>
        <taxon>Porifera</taxon>
        <taxon>Demospongiae</taxon>
        <taxon>Heteroscleromorpha</taxon>
        <taxon>Haplosclerida</taxon>
        <taxon>Niphatidae</taxon>
        <taxon>Amphimedon</taxon>
    </lineage>
</organism>
<feature type="transmembrane region" description="Helical" evidence="1">
    <location>
        <begin position="76"/>
        <end position="98"/>
    </location>
</feature>
<reference evidence="2" key="1">
    <citation type="submission" date="2017-05" db="UniProtKB">
        <authorList>
            <consortium name="EnsemblMetazoa"/>
        </authorList>
    </citation>
    <scope>IDENTIFICATION</scope>
</reference>